<keyword evidence="4" id="KW-0472">Membrane</keyword>
<evidence type="ECO:0000256" key="3">
    <source>
        <dbReference type="ARBA" id="ARBA00022729"/>
    </source>
</evidence>
<feature type="domain" description="RagB/SusD" evidence="6">
    <location>
        <begin position="261"/>
        <end position="574"/>
    </location>
</feature>
<dbReference type="GO" id="GO:0009279">
    <property type="term" value="C:cell outer membrane"/>
    <property type="evidence" value="ECO:0007669"/>
    <property type="project" value="UniProtKB-SubCell"/>
</dbReference>
<sequence length="575" mass="65558">MKSNNITYYILSMGLCFAMGACQDALDTKPLDKFSGDLVWKEASTARAFVNDAYGISGWLIQDDEWSDNMVLNPSQGSASNMVQEKITNESNFGWGIYEDVRKCNLIIEKVTASDFKESDKQLMLGEAHFLRAVTYFAAARKFGKLMLVDKVLTPDDDLELPRTATIKETYDFILKDLDEAAKRLPANVKKGRAGKGAAYALKAEVCLQAAAYLENKNDKTDYYQQGQKASEDLFALNLYSIDPAYKEMFNTYAGGTGSAEIIWASYRLETNTQIMHTWMQNLVPNMGGDKAKAGVLEKWPLDKPFEGWLEKTPSQDVVDAYLVKDTDHKAKIWNETSYFKSFVPGKGSVHQAMYTNRDKRFYASIVCDSSMFYTSLITTRIGGNVHYLSNVQQDRHMTKSGYVFRKGIYEDKWLYYNVPTNYHYVILRLGRSYLNYAELLLRKDGEASKNKAIEYINKTRTGHGNLPVLENSLSLNEVWKYYKIERRVELMQENDRYWSLLRWGKEEGLAEIPELNATPKAISISEDGKSFEIITVPVVAGANARRFTAKRYLLPVPKRETVENTKLTQNEGWE</sequence>
<evidence type="ECO:0000256" key="4">
    <source>
        <dbReference type="ARBA" id="ARBA00023136"/>
    </source>
</evidence>
<reference evidence="8 9" key="1">
    <citation type="submission" date="2018-11" db="EMBL/GenBank/DDBJ databases">
        <title>Genomes From Bacteria Associated with the Canine Oral Cavity: a Test Case for Automated Genome-Based Taxonomic Assignment.</title>
        <authorList>
            <person name="Coil D.A."/>
            <person name="Jospin G."/>
            <person name="Darling A.E."/>
            <person name="Wallis C."/>
            <person name="Davis I.J."/>
            <person name="Harris S."/>
            <person name="Eisen J.A."/>
            <person name="Holcombe L.J."/>
            <person name="O'Flynn C."/>
        </authorList>
    </citation>
    <scope>NUCLEOTIDE SEQUENCE [LARGE SCALE GENOMIC DNA]</scope>
    <source>
        <strain evidence="8 9">OH2617_COT-023</strain>
    </source>
</reference>
<evidence type="ECO:0000313" key="9">
    <source>
        <dbReference type="Proteomes" id="UP000278609"/>
    </source>
</evidence>
<dbReference type="RefSeq" id="WP_124752104.1">
    <property type="nucleotide sequence ID" value="NZ_RQYS01000044.1"/>
</dbReference>
<organism evidence="8 9">
    <name type="scientific">Tannerella forsythia</name>
    <name type="common">Bacteroides forsythus</name>
    <dbReference type="NCBI Taxonomy" id="28112"/>
    <lineage>
        <taxon>Bacteria</taxon>
        <taxon>Pseudomonadati</taxon>
        <taxon>Bacteroidota</taxon>
        <taxon>Bacteroidia</taxon>
        <taxon>Bacteroidales</taxon>
        <taxon>Tannerellaceae</taxon>
        <taxon>Tannerella</taxon>
    </lineage>
</organism>
<evidence type="ECO:0000313" key="8">
    <source>
        <dbReference type="EMBL" id="RRD59396.1"/>
    </source>
</evidence>
<dbReference type="AlphaFoldDB" id="A0A3P1XMT4"/>
<comment type="similarity">
    <text evidence="2">Belongs to the SusD family.</text>
</comment>
<keyword evidence="3" id="KW-0732">Signal</keyword>
<evidence type="ECO:0000259" key="6">
    <source>
        <dbReference type="Pfam" id="PF07980"/>
    </source>
</evidence>
<evidence type="ECO:0000259" key="7">
    <source>
        <dbReference type="Pfam" id="PF14322"/>
    </source>
</evidence>
<evidence type="ECO:0000256" key="5">
    <source>
        <dbReference type="ARBA" id="ARBA00023237"/>
    </source>
</evidence>
<proteinExistence type="inferred from homology"/>
<evidence type="ECO:0000256" key="2">
    <source>
        <dbReference type="ARBA" id="ARBA00006275"/>
    </source>
</evidence>
<dbReference type="Pfam" id="PF14322">
    <property type="entry name" value="SusD-like_3"/>
    <property type="match status" value="1"/>
</dbReference>
<keyword evidence="5" id="KW-0998">Cell outer membrane</keyword>
<dbReference type="InterPro" id="IPR012944">
    <property type="entry name" value="SusD_RagB_dom"/>
</dbReference>
<comment type="subcellular location">
    <subcellularLocation>
        <location evidence="1">Cell outer membrane</location>
    </subcellularLocation>
</comment>
<dbReference type="OrthoDB" id="729505at2"/>
<name>A0A3P1XMT4_TANFO</name>
<dbReference type="EMBL" id="RQYS01000044">
    <property type="protein sequence ID" value="RRD59396.1"/>
    <property type="molecule type" value="Genomic_DNA"/>
</dbReference>
<dbReference type="InterPro" id="IPR011990">
    <property type="entry name" value="TPR-like_helical_dom_sf"/>
</dbReference>
<dbReference type="PROSITE" id="PS51257">
    <property type="entry name" value="PROKAR_LIPOPROTEIN"/>
    <property type="match status" value="1"/>
</dbReference>
<dbReference type="InterPro" id="IPR033985">
    <property type="entry name" value="SusD-like_N"/>
</dbReference>
<evidence type="ECO:0000256" key="1">
    <source>
        <dbReference type="ARBA" id="ARBA00004442"/>
    </source>
</evidence>
<gene>
    <name evidence="8" type="ORF">EII40_09965</name>
</gene>
<protein>
    <submittedName>
        <fullName evidence="8">RagB/SusD family nutrient uptake outer membrane protein</fullName>
    </submittedName>
</protein>
<dbReference type="SUPFAM" id="SSF48452">
    <property type="entry name" value="TPR-like"/>
    <property type="match status" value="1"/>
</dbReference>
<dbReference type="Gene3D" id="1.25.40.390">
    <property type="match status" value="1"/>
</dbReference>
<dbReference type="Proteomes" id="UP000278609">
    <property type="component" value="Unassembled WGS sequence"/>
</dbReference>
<dbReference type="Pfam" id="PF07980">
    <property type="entry name" value="SusD_RagB"/>
    <property type="match status" value="1"/>
</dbReference>
<feature type="domain" description="SusD-like N-terminal" evidence="7">
    <location>
        <begin position="84"/>
        <end position="208"/>
    </location>
</feature>
<accession>A0A3P1XMT4</accession>
<comment type="caution">
    <text evidence="8">The sequence shown here is derived from an EMBL/GenBank/DDBJ whole genome shotgun (WGS) entry which is preliminary data.</text>
</comment>